<accession>D4MTQ7</accession>
<evidence type="ECO:0000313" key="5">
    <source>
        <dbReference type="Proteomes" id="UP000095564"/>
    </source>
</evidence>
<gene>
    <name evidence="2" type="ORF">CL2_18730</name>
    <name evidence="3" type="ORF">ERS852520_00021</name>
</gene>
<organism evidence="2 4">
    <name type="scientific">Anaerostipes hadrus</name>
    <dbReference type="NCBI Taxonomy" id="649756"/>
    <lineage>
        <taxon>Bacteria</taxon>
        <taxon>Bacillati</taxon>
        <taxon>Bacillota</taxon>
        <taxon>Clostridia</taxon>
        <taxon>Lachnospirales</taxon>
        <taxon>Lachnospiraceae</taxon>
        <taxon>Anaerostipes</taxon>
    </lineage>
</organism>
<evidence type="ECO:0000313" key="3">
    <source>
        <dbReference type="EMBL" id="CUO86486.1"/>
    </source>
</evidence>
<sequence length="192" mass="22638">MNLTRLSNGKQVDSRIYPSLQKMFNDARASGLALFVREGYRTFQDQQQIMNERIREYENQGNSKRRATKMAEKYVAIPGTSEHQLGLSVDINADQTKCSSEKVYSWLDNNAYKYGFIKRYPSSKSYITGINNEPWHYRYVGKEAAATIKNQNLCLEEYLKNINSKTVFSTRIRVILYRNNTRRKRKWMRIFC</sequence>
<dbReference type="Gene3D" id="3.30.1380.10">
    <property type="match status" value="1"/>
</dbReference>
<dbReference type="CDD" id="cd14852">
    <property type="entry name" value="LD-carboxypeptidase"/>
    <property type="match status" value="1"/>
</dbReference>
<reference evidence="2 4" key="2">
    <citation type="submission" date="2010-03" db="EMBL/GenBank/DDBJ databases">
        <authorList>
            <person name="Pajon A."/>
        </authorList>
    </citation>
    <scope>NUCLEOTIDE SEQUENCE [LARGE SCALE GENOMIC DNA]</scope>
    <source>
        <strain evidence="2 4">SSC/2</strain>
    </source>
</reference>
<dbReference type="GO" id="GO:0006508">
    <property type="term" value="P:proteolysis"/>
    <property type="evidence" value="ECO:0007669"/>
    <property type="project" value="InterPro"/>
</dbReference>
<dbReference type="RefSeq" id="WP_015530600.1">
    <property type="nucleotide sequence ID" value="NC_021016.1"/>
</dbReference>
<dbReference type="Proteomes" id="UP000008960">
    <property type="component" value="Chromosome"/>
</dbReference>
<dbReference type="EMBL" id="FP929061">
    <property type="protein sequence ID" value="CBL38773.1"/>
    <property type="molecule type" value="Genomic_DNA"/>
</dbReference>
<dbReference type="EMBL" id="CZAU01000001">
    <property type="protein sequence ID" value="CUO86486.1"/>
    <property type="molecule type" value="Genomic_DNA"/>
</dbReference>
<proteinExistence type="predicted"/>
<reference evidence="3 5" key="3">
    <citation type="submission" date="2015-09" db="EMBL/GenBank/DDBJ databases">
        <authorList>
            <consortium name="Pathogen Informatics"/>
        </authorList>
    </citation>
    <scope>NUCLEOTIDE SEQUENCE [LARGE SCALE GENOMIC DNA]</scope>
    <source>
        <strain evidence="3 5">2789STDY5834908</strain>
    </source>
</reference>
<evidence type="ECO:0000313" key="2">
    <source>
        <dbReference type="EMBL" id="CBL38773.1"/>
    </source>
</evidence>
<dbReference type="GO" id="GO:0004180">
    <property type="term" value="F:carboxypeptidase activity"/>
    <property type="evidence" value="ECO:0007669"/>
    <property type="project" value="UniProtKB-KW"/>
</dbReference>
<reference evidence="2 4" key="1">
    <citation type="submission" date="2010-03" db="EMBL/GenBank/DDBJ databases">
        <title>The genome sequence of Clostridiales sp. SSC/2.</title>
        <authorList>
            <consortium name="metaHIT consortium -- http://www.metahit.eu/"/>
            <person name="Pajon A."/>
            <person name="Turner K."/>
            <person name="Parkhill J."/>
            <person name="Duncan S."/>
            <person name="Flint H."/>
        </authorList>
    </citation>
    <scope>NUCLEOTIDE SEQUENCE [LARGE SCALE GENOMIC DNA]</scope>
    <source>
        <strain evidence="2 4">SSC/2</strain>
    </source>
</reference>
<dbReference type="InterPro" id="IPR003709">
    <property type="entry name" value="VanY-like_core_dom"/>
</dbReference>
<keyword evidence="2" id="KW-0378">Hydrolase</keyword>
<keyword evidence="2" id="KW-0645">Protease</keyword>
<keyword evidence="2" id="KW-0121">Carboxypeptidase</keyword>
<dbReference type="PANTHER" id="PTHR34385:SF1">
    <property type="entry name" value="PEPTIDOGLYCAN L-ALANYL-D-GLUTAMATE ENDOPEPTIDASE CWLK"/>
    <property type="match status" value="1"/>
</dbReference>
<dbReference type="PATRIC" id="fig|245018.3.peg.2157"/>
<protein>
    <submittedName>
        <fullName evidence="2">D-alanyl-D-alanine carboxypeptidase</fullName>
    </submittedName>
</protein>
<dbReference type="InterPro" id="IPR009045">
    <property type="entry name" value="Zn_M74/Hedgehog-like"/>
</dbReference>
<dbReference type="InterPro" id="IPR052179">
    <property type="entry name" value="DD-CPase-like"/>
</dbReference>
<evidence type="ECO:0000259" key="1">
    <source>
        <dbReference type="Pfam" id="PF02557"/>
    </source>
</evidence>
<dbReference type="Pfam" id="PF02557">
    <property type="entry name" value="VanY"/>
    <property type="match status" value="1"/>
</dbReference>
<name>D4MTQ7_ANAHA</name>
<dbReference type="KEGG" id="bprl:CL2_18730"/>
<feature type="domain" description="D-alanyl-D-alanine carboxypeptidase-like core" evidence="1">
    <location>
        <begin position="10"/>
        <end position="142"/>
    </location>
</feature>
<dbReference type="AlphaFoldDB" id="D4MTQ7"/>
<dbReference type="InterPro" id="IPR058193">
    <property type="entry name" value="VanY/YodJ_core_dom"/>
</dbReference>
<dbReference type="Proteomes" id="UP000095564">
    <property type="component" value="Unassembled WGS sequence"/>
</dbReference>
<evidence type="ECO:0000313" key="4">
    <source>
        <dbReference type="Proteomes" id="UP000008960"/>
    </source>
</evidence>
<dbReference type="SUPFAM" id="SSF55166">
    <property type="entry name" value="Hedgehog/DD-peptidase"/>
    <property type="match status" value="1"/>
</dbReference>
<dbReference type="PANTHER" id="PTHR34385">
    <property type="entry name" value="D-ALANYL-D-ALANINE CARBOXYPEPTIDASE"/>
    <property type="match status" value="1"/>
</dbReference>
<dbReference type="OrthoDB" id="9792074at2"/>